<evidence type="ECO:0000313" key="2">
    <source>
        <dbReference type="Proteomes" id="UP001186974"/>
    </source>
</evidence>
<keyword evidence="2" id="KW-1185">Reference proteome</keyword>
<proteinExistence type="predicted"/>
<reference evidence="1" key="1">
    <citation type="submission" date="2024-09" db="EMBL/GenBank/DDBJ databases">
        <title>Black Yeasts Isolated from many extreme environments.</title>
        <authorList>
            <person name="Coleine C."/>
            <person name="Stajich J.E."/>
            <person name="Selbmann L."/>
        </authorList>
    </citation>
    <scope>NUCLEOTIDE SEQUENCE</scope>
    <source>
        <strain evidence="1">CCFEE 5737</strain>
    </source>
</reference>
<name>A0ACC3D1B0_9PEZI</name>
<comment type="caution">
    <text evidence="1">The sequence shown here is derived from an EMBL/GenBank/DDBJ whole genome shotgun (WGS) entry which is preliminary data.</text>
</comment>
<organism evidence="1 2">
    <name type="scientific">Coniosporium uncinatum</name>
    <dbReference type="NCBI Taxonomy" id="93489"/>
    <lineage>
        <taxon>Eukaryota</taxon>
        <taxon>Fungi</taxon>
        <taxon>Dikarya</taxon>
        <taxon>Ascomycota</taxon>
        <taxon>Pezizomycotina</taxon>
        <taxon>Dothideomycetes</taxon>
        <taxon>Dothideomycetes incertae sedis</taxon>
        <taxon>Coniosporium</taxon>
    </lineage>
</organism>
<protein>
    <submittedName>
        <fullName evidence="1">Uncharacterized protein</fullName>
    </submittedName>
</protein>
<sequence length="416" mass="46534">MATPTFPDNLLKVYASCKKNTSAVVKWLAIAGAQCGCRFQGSPDLSTKEKMEAAKAISSRRMHVPGYLYWVFKHAIEDRKRVSRYYHHVSTPDTVFSYQSHKVFTQTLLSILLQLFPSKTQSHTLKPAAKTAVPSPKGTYQTLADLSLDEDEDVASSEVAEEGQDDATDGGIEARPSPAELDRILQEAGLLDERQHIASIRGDSLGGLLEQILHRFGIPKRWPTALGAATRLKVDHYSNLCLLDGIDYNLHANFWCRVWDYTPKYQNYGKAEKRLRDEQQAESRRGPANLGFNASWTIEKLKTQAELELKYGALPLLRTDWFKIYTLCTRALETAENAARKAGLSGGASRADAGLEATDGVFLALTCLELVDDYQEFHLERSWSMRLEDILMLVIVKEALIEVFGGGKCSDVLWKV</sequence>
<accession>A0ACC3D1B0</accession>
<evidence type="ECO:0000313" key="1">
    <source>
        <dbReference type="EMBL" id="KAK3060367.1"/>
    </source>
</evidence>
<gene>
    <name evidence="1" type="ORF">LTS18_008698</name>
</gene>
<dbReference type="EMBL" id="JAWDJW010008626">
    <property type="protein sequence ID" value="KAK3060367.1"/>
    <property type="molecule type" value="Genomic_DNA"/>
</dbReference>
<dbReference type="Proteomes" id="UP001186974">
    <property type="component" value="Unassembled WGS sequence"/>
</dbReference>